<dbReference type="AlphaFoldDB" id="A0ABD1RTT4"/>
<dbReference type="PANTHER" id="PTHR31719">
    <property type="entry name" value="NAC TRANSCRIPTION FACTOR 56"/>
    <property type="match status" value="1"/>
</dbReference>
<reference evidence="6" key="1">
    <citation type="submission" date="2024-07" db="EMBL/GenBank/DDBJ databases">
        <title>Two chromosome-level genome assemblies of Korean endemic species Abeliophyllum distichum and Forsythia ovata (Oleaceae).</title>
        <authorList>
            <person name="Mun J.H."/>
        </authorList>
    </citation>
    <scope>NUCLEOTIDE SEQUENCE</scope>
    <source>
        <strain evidence="6">KNKB198505000391</strain>
        <tissue evidence="6">Leaf</tissue>
    </source>
</reference>
<protein>
    <submittedName>
        <fullName evidence="6">NAC domain containing protein 41</fullName>
    </submittedName>
</protein>
<keyword evidence="4" id="KW-0539">Nucleus</keyword>
<evidence type="ECO:0000313" key="9">
    <source>
        <dbReference type="Proteomes" id="UP001604336"/>
    </source>
</evidence>
<organism evidence="6 9">
    <name type="scientific">Abeliophyllum distichum</name>
    <dbReference type="NCBI Taxonomy" id="126358"/>
    <lineage>
        <taxon>Eukaryota</taxon>
        <taxon>Viridiplantae</taxon>
        <taxon>Streptophyta</taxon>
        <taxon>Embryophyta</taxon>
        <taxon>Tracheophyta</taxon>
        <taxon>Spermatophyta</taxon>
        <taxon>Magnoliopsida</taxon>
        <taxon>eudicotyledons</taxon>
        <taxon>Gunneridae</taxon>
        <taxon>Pentapetalae</taxon>
        <taxon>asterids</taxon>
        <taxon>lamiids</taxon>
        <taxon>Lamiales</taxon>
        <taxon>Oleaceae</taxon>
        <taxon>Forsythieae</taxon>
        <taxon>Abeliophyllum</taxon>
    </lineage>
</organism>
<comment type="caution">
    <text evidence="6">The sequence shown here is derived from an EMBL/GenBank/DDBJ whole genome shotgun (WGS) entry which is preliminary data.</text>
</comment>
<dbReference type="PANTHER" id="PTHR31719:SF164">
    <property type="entry name" value="NAC DOMAIN-CONTAINING PROTEIN"/>
    <property type="match status" value="1"/>
</dbReference>
<dbReference type="Pfam" id="PF02365">
    <property type="entry name" value="NAM"/>
    <property type="match status" value="1"/>
</dbReference>
<dbReference type="EMBL" id="JBFOLK010000008">
    <property type="protein sequence ID" value="KAL2491156.1"/>
    <property type="molecule type" value="Genomic_DNA"/>
</dbReference>
<evidence type="ECO:0000256" key="2">
    <source>
        <dbReference type="ARBA" id="ARBA00023125"/>
    </source>
</evidence>
<name>A0ABD1RTT4_9LAMI</name>
<evidence type="ECO:0000313" key="6">
    <source>
        <dbReference type="EMBL" id="KAL2491152.1"/>
    </source>
</evidence>
<evidence type="ECO:0000256" key="3">
    <source>
        <dbReference type="ARBA" id="ARBA00023163"/>
    </source>
</evidence>
<gene>
    <name evidence="6" type="ORF">Adt_26780</name>
    <name evidence="7" type="ORF">Adt_26782</name>
    <name evidence="8" type="ORF">Adt_26784</name>
</gene>
<feature type="domain" description="NAC" evidence="5">
    <location>
        <begin position="5"/>
        <end position="168"/>
    </location>
</feature>
<keyword evidence="2" id="KW-0238">DNA-binding</keyword>
<keyword evidence="3" id="KW-0804">Transcription</keyword>
<dbReference type="EMBL" id="JBFOLK010000008">
    <property type="protein sequence ID" value="KAL2491152.1"/>
    <property type="molecule type" value="Genomic_DNA"/>
</dbReference>
<dbReference type="SUPFAM" id="SSF101941">
    <property type="entry name" value="NAC domain"/>
    <property type="match status" value="1"/>
</dbReference>
<sequence>MAFSSRAGYRFMPTDQQVIVLYLQAKANGLPLPSDVIIDKDLYGKNGTPWFVFSENDPWKVVGECEVSVSKKEIFVFTKLSKMGKHNIERIAGCGTWGGKSKPKYIKNCNGEVIGIKKSFTFKVNRDLKPEEMNMENGHWIMHEYTLAGISLEGVKNDDYAVCRIMWDFPKCLREDKSSSVVEYGFGTVEKIDESRKRKFEFEYPNEKRVCIEKSSDHNYMNSGIVTTVDEVQLAESASFLPCLADHEGMNCYDTTDMPDDDILWIDELISFDDEWNPFAV</sequence>
<evidence type="ECO:0000256" key="4">
    <source>
        <dbReference type="ARBA" id="ARBA00023242"/>
    </source>
</evidence>
<reference evidence="9" key="2">
    <citation type="submission" date="2024-07" db="EMBL/GenBank/DDBJ databases">
        <title>Two chromosome-level genome assemblies of Korean endemic species Abeliophyllum distichum and Forsythia ovata (Oleaceae).</title>
        <authorList>
            <person name="Jang H."/>
        </authorList>
    </citation>
    <scope>NUCLEOTIDE SEQUENCE [LARGE SCALE GENOMIC DNA]</scope>
</reference>
<dbReference type="Gene3D" id="2.170.150.80">
    <property type="entry name" value="NAC domain"/>
    <property type="match status" value="1"/>
</dbReference>
<dbReference type="InterPro" id="IPR003441">
    <property type="entry name" value="NAC-dom"/>
</dbReference>
<proteinExistence type="predicted"/>
<dbReference type="GO" id="GO:0003677">
    <property type="term" value="F:DNA binding"/>
    <property type="evidence" value="ECO:0007669"/>
    <property type="project" value="UniProtKB-KW"/>
</dbReference>
<dbReference type="InterPro" id="IPR036093">
    <property type="entry name" value="NAC_dom_sf"/>
</dbReference>
<evidence type="ECO:0000313" key="8">
    <source>
        <dbReference type="EMBL" id="KAL2491156.1"/>
    </source>
</evidence>
<evidence type="ECO:0000259" key="5">
    <source>
        <dbReference type="PROSITE" id="PS51005"/>
    </source>
</evidence>
<evidence type="ECO:0000313" key="7">
    <source>
        <dbReference type="EMBL" id="KAL2491154.1"/>
    </source>
</evidence>
<keyword evidence="9" id="KW-1185">Reference proteome</keyword>
<dbReference type="Proteomes" id="UP001604336">
    <property type="component" value="Unassembled WGS sequence"/>
</dbReference>
<dbReference type="EMBL" id="JBFOLK010000008">
    <property type="protein sequence ID" value="KAL2491154.1"/>
    <property type="molecule type" value="Genomic_DNA"/>
</dbReference>
<evidence type="ECO:0000256" key="1">
    <source>
        <dbReference type="ARBA" id="ARBA00023015"/>
    </source>
</evidence>
<accession>A0ABD1RTT4</accession>
<keyword evidence="1" id="KW-0805">Transcription regulation</keyword>
<dbReference type="PROSITE" id="PS51005">
    <property type="entry name" value="NAC"/>
    <property type="match status" value="1"/>
</dbReference>